<keyword evidence="5" id="KW-0136">Cellulose degradation</keyword>
<organism evidence="9 10">
    <name type="scientific">Psychromonas aquatilis</name>
    <dbReference type="NCBI Taxonomy" id="2005072"/>
    <lineage>
        <taxon>Bacteria</taxon>
        <taxon>Pseudomonadati</taxon>
        <taxon>Pseudomonadota</taxon>
        <taxon>Gammaproteobacteria</taxon>
        <taxon>Alteromonadales</taxon>
        <taxon>Psychromonadaceae</taxon>
        <taxon>Psychromonas</taxon>
    </lineage>
</organism>
<evidence type="ECO:0000256" key="8">
    <source>
        <dbReference type="SAM" id="SignalP"/>
    </source>
</evidence>
<evidence type="ECO:0000256" key="1">
    <source>
        <dbReference type="ARBA" id="ARBA00000966"/>
    </source>
</evidence>
<protein>
    <recommendedName>
        <fullName evidence="3">cellulase</fullName>
        <ecNumber evidence="3">3.2.1.4</ecNumber>
    </recommendedName>
</protein>
<dbReference type="InterPro" id="IPR008928">
    <property type="entry name" value="6-hairpin_glycosidase_sf"/>
</dbReference>
<evidence type="ECO:0000256" key="5">
    <source>
        <dbReference type="ARBA" id="ARBA00023001"/>
    </source>
</evidence>
<proteinExistence type="inferred from homology"/>
<evidence type="ECO:0000256" key="2">
    <source>
        <dbReference type="ARBA" id="ARBA00009209"/>
    </source>
</evidence>
<comment type="catalytic activity">
    <reaction evidence="1">
        <text>Endohydrolysis of (1-&gt;4)-beta-D-glucosidic linkages in cellulose, lichenin and cereal beta-D-glucans.</text>
        <dbReference type="EC" id="3.2.1.4"/>
    </reaction>
</comment>
<dbReference type="Gene3D" id="1.50.10.10">
    <property type="match status" value="1"/>
</dbReference>
<dbReference type="Proteomes" id="UP001369082">
    <property type="component" value="Unassembled WGS sequence"/>
</dbReference>
<keyword evidence="10" id="KW-1185">Reference proteome</keyword>
<evidence type="ECO:0000256" key="6">
    <source>
        <dbReference type="ARBA" id="ARBA00023295"/>
    </source>
</evidence>
<dbReference type="GO" id="GO:0008810">
    <property type="term" value="F:cellulase activity"/>
    <property type="evidence" value="ECO:0007669"/>
    <property type="project" value="UniProtKB-EC"/>
</dbReference>
<evidence type="ECO:0000256" key="4">
    <source>
        <dbReference type="ARBA" id="ARBA00022801"/>
    </source>
</evidence>
<dbReference type="PRINTS" id="PR00735">
    <property type="entry name" value="GLHYDRLASE8"/>
</dbReference>
<dbReference type="RefSeq" id="WP_341596835.1">
    <property type="nucleotide sequence ID" value="NZ_JBAKAZ010000010.1"/>
</dbReference>
<dbReference type="InterPro" id="IPR012341">
    <property type="entry name" value="6hp_glycosidase-like_sf"/>
</dbReference>
<evidence type="ECO:0000313" key="10">
    <source>
        <dbReference type="Proteomes" id="UP001369082"/>
    </source>
</evidence>
<evidence type="ECO:0000256" key="3">
    <source>
        <dbReference type="ARBA" id="ARBA00012601"/>
    </source>
</evidence>
<comment type="caution">
    <text evidence="9">The sequence shown here is derived from an EMBL/GenBank/DDBJ whole genome shotgun (WGS) entry which is preliminary data.</text>
</comment>
<keyword evidence="7" id="KW-0624">Polysaccharide degradation</keyword>
<feature type="chain" id="PRO_5046002586" description="cellulase" evidence="8">
    <location>
        <begin position="21"/>
        <end position="388"/>
    </location>
</feature>
<keyword evidence="4 9" id="KW-0378">Hydrolase</keyword>
<comment type="similarity">
    <text evidence="2">Belongs to the glycosyl hydrolase 8 (cellulase D) family.</text>
</comment>
<keyword evidence="6 9" id="KW-0326">Glycosidase</keyword>
<dbReference type="EMBL" id="JBAKAZ010000010">
    <property type="protein sequence ID" value="MEL0628826.1"/>
    <property type="molecule type" value="Genomic_DNA"/>
</dbReference>
<evidence type="ECO:0000256" key="7">
    <source>
        <dbReference type="ARBA" id="ARBA00023326"/>
    </source>
</evidence>
<sequence length="388" mass="43557">MKLVHLLLVSFLALPTLVMAEVESTTQQNSQAELSIQQCAWPLWQRFKDNYIKDGRVVDDSESRDITTSEGQSYGMFFALVANDQKAFDSLLEWTEINLSDGDLTAHLPSWLWGALPTGKKGILDYNTASDSDLWIAYNLVEAGRLWDNYYYQTLGYAIAARILKEETIEVDNYGTVLLPGRTGFVSDKNHVRLNPSYLPMQLLVRMQALYPDYQWQALIDSSNKLLLDSMPMGFSPDWVEVTANGLQTDTATQGIGSYNAIRTYLWAGLLSDQSSHKAPLIKAMQPLVEVLKETNAMPETLNANDGSYQGNAGLGLTAAITPLLMASGETDLAKQIFNRTQDNLASIEHKHYYQSVLMLFAQGWMNKLYQFDAQGRVIPHWLTSCQK</sequence>
<dbReference type="Pfam" id="PF01270">
    <property type="entry name" value="Glyco_hydro_8"/>
    <property type="match status" value="1"/>
</dbReference>
<dbReference type="NCBIfam" id="NF008305">
    <property type="entry name" value="PRK11097.1"/>
    <property type="match status" value="1"/>
</dbReference>
<accession>A0ABU9GNE3</accession>
<evidence type="ECO:0000313" key="9">
    <source>
        <dbReference type="EMBL" id="MEL0628826.1"/>
    </source>
</evidence>
<keyword evidence="8" id="KW-0732">Signal</keyword>
<reference evidence="9 10" key="1">
    <citation type="submission" date="2024-02" db="EMBL/GenBank/DDBJ databases">
        <title>Bacteria isolated from the canopy kelp, Nereocystis luetkeana.</title>
        <authorList>
            <person name="Pfister C.A."/>
            <person name="Younker I.T."/>
            <person name="Light S.H."/>
        </authorList>
    </citation>
    <scope>NUCLEOTIDE SEQUENCE [LARGE SCALE GENOMIC DNA]</scope>
    <source>
        <strain evidence="9 10">TI.1.05</strain>
    </source>
</reference>
<dbReference type="EC" id="3.2.1.4" evidence="3"/>
<gene>
    <name evidence="9" type="primary">bcsZ</name>
    <name evidence="9" type="ORF">V6256_04310</name>
</gene>
<name>A0ABU9GNE3_9GAMM</name>
<keyword evidence="7" id="KW-0119">Carbohydrate metabolism</keyword>
<dbReference type="SUPFAM" id="SSF48208">
    <property type="entry name" value="Six-hairpin glycosidases"/>
    <property type="match status" value="1"/>
</dbReference>
<feature type="signal peptide" evidence="8">
    <location>
        <begin position="1"/>
        <end position="20"/>
    </location>
</feature>
<dbReference type="InterPro" id="IPR002037">
    <property type="entry name" value="Glyco_hydro_8"/>
</dbReference>